<keyword evidence="6" id="KW-0687">Ribonucleoprotein</keyword>
<evidence type="ECO:0000256" key="4">
    <source>
        <dbReference type="ARBA" id="ARBA00022980"/>
    </source>
</evidence>
<comment type="subcellular location">
    <subcellularLocation>
        <location evidence="1">Mitochondrion</location>
    </subcellularLocation>
</comment>
<keyword evidence="11" id="KW-1185">Reference proteome</keyword>
<evidence type="ECO:0000256" key="7">
    <source>
        <dbReference type="ARBA" id="ARBA00040118"/>
    </source>
</evidence>
<evidence type="ECO:0000256" key="1">
    <source>
        <dbReference type="ARBA" id="ARBA00004173"/>
    </source>
</evidence>
<comment type="similarity">
    <text evidence="2">Belongs to the universal ribosomal protein uL14 family.</text>
</comment>
<keyword evidence="5" id="KW-0496">Mitochondrion</keyword>
<dbReference type="GO" id="GO:0006412">
    <property type="term" value="P:translation"/>
    <property type="evidence" value="ECO:0007669"/>
    <property type="project" value="InterPro"/>
</dbReference>
<protein>
    <recommendedName>
        <fullName evidence="7">Large ribosomal subunit protein uL14m</fullName>
    </recommendedName>
    <alternativeName>
        <fullName evidence="8">39S ribosomal protein L14, mitochondrial</fullName>
    </alternativeName>
</protein>
<dbReference type="Pfam" id="PF00238">
    <property type="entry name" value="Ribosomal_L14"/>
    <property type="match status" value="1"/>
</dbReference>
<evidence type="ECO:0000313" key="11">
    <source>
        <dbReference type="Proteomes" id="UP000054783"/>
    </source>
</evidence>
<dbReference type="Proteomes" id="UP000054783">
    <property type="component" value="Unassembled WGS sequence"/>
</dbReference>
<reference evidence="10 11" key="1">
    <citation type="submission" date="2015-01" db="EMBL/GenBank/DDBJ databases">
        <title>Evolution of Trichinella species and genotypes.</title>
        <authorList>
            <person name="Korhonen P.K."/>
            <person name="Edoardo P."/>
            <person name="Giuseppe L.R."/>
            <person name="Gasser R.B."/>
        </authorList>
    </citation>
    <scope>NUCLEOTIDE SEQUENCE [LARGE SCALE GENOMIC DNA]</scope>
    <source>
        <strain evidence="10">ISS2496</strain>
    </source>
</reference>
<evidence type="ECO:0000256" key="9">
    <source>
        <dbReference type="SAM" id="Phobius"/>
    </source>
</evidence>
<comment type="caution">
    <text evidence="10">The sequence shown here is derived from an EMBL/GenBank/DDBJ whole genome shotgun (WGS) entry which is preliminary data.</text>
</comment>
<evidence type="ECO:0000256" key="2">
    <source>
        <dbReference type="ARBA" id="ARBA00010745"/>
    </source>
</evidence>
<dbReference type="SUPFAM" id="SSF50193">
    <property type="entry name" value="Ribosomal protein L14"/>
    <property type="match status" value="1"/>
</dbReference>
<evidence type="ECO:0000256" key="8">
    <source>
        <dbReference type="ARBA" id="ARBA00042938"/>
    </source>
</evidence>
<sequence>LCDFCKFVKMHPSDISKLAVIIVVGGMVASAMFTILPTAYPEHFGFVKMTKENNNSEIFIDPFHVHVIFFLLNIKSPEQCVDDNVRVELFQIFVRLTGADKKDRLTGDVSHGNGGADFVVDCVEFGEHNSVDRRILLVDGGAVDQSSAEFLQLVDRLVADQRLADEQHQVGLVDSDQLAQGAHQGLVVLHPAGRVHQHHVQVVRLGVAYGRSGDRGRILTVTLFVQLHQTRMEFVQVADVGAELFDGPGAERVAGGNKHPEAVLVEPKCHLGQVGRLADAVNTAKDDTVASRRFSGLENVAQQAAVPLGLEQQLHQALPERIPDHAGDQAELTDHTAPQAGANRLAQLVGHFGSHIFPNQLFLHLFQRSEQQVVGQRLVANQTLKSRQKTTTALFLVVGRRAVELLLTTGHRSFVVLFLVQVVVVTQTTQFTTHLAHVTSLLFNRRSVQQWIHCRRRPCCRIAGIGLTATEIQLVHVVELGVSAKFIPTAILFDLFAFRSQIRRQFAARTTTRFLLFRLGSFQKILTHFCQLRLHHHRRAAVLHGRVRIQFCWNTTRRHWHCRIYVFAVASGVVLLLILLLASINKQRGVSLRFVRLFERAHRFCRQVVKCRQHVGKIITVASLQQGATVPQYQVVLLGKDVGEFGQKFIRIADRRNTRISQQIDELEFVVQAQVEREIAVLVHRLVHSFVQHDRFQNCVDAGAELFRRRFDVPQHDASFGENAQMFNHLSNRSDRRQRGKKQKMLYSTMMMPLFQRLFLPKRQFSTTSLLNWIHLKTRFRVVDNSDLGKQAMLGGKPPYCIRVYRQGRLGKAANRGQLGDKILVAIKGELRRAYIVGWKAHHSQIRHGVPRSDSNNIVLLDANENPLGNKVLVPVPAWLQSKPDLAKIVQSASKVIQLQFLRAQSIAPAF</sequence>
<dbReference type="InterPro" id="IPR000218">
    <property type="entry name" value="Ribosomal_uL14"/>
</dbReference>
<feature type="transmembrane region" description="Helical" evidence="9">
    <location>
        <begin position="18"/>
        <end position="40"/>
    </location>
</feature>
<dbReference type="AlphaFoldDB" id="A0A0V0ZWI0"/>
<dbReference type="GO" id="GO:1990904">
    <property type="term" value="C:ribonucleoprotein complex"/>
    <property type="evidence" value="ECO:0007669"/>
    <property type="project" value="UniProtKB-KW"/>
</dbReference>
<dbReference type="SMART" id="SM01374">
    <property type="entry name" value="Ribosomal_L14"/>
    <property type="match status" value="1"/>
</dbReference>
<dbReference type="OrthoDB" id="274765at2759"/>
<name>A0A0V0ZWI0_9BILA</name>
<organism evidence="10 11">
    <name type="scientific">Trichinella patagoniensis</name>
    <dbReference type="NCBI Taxonomy" id="990121"/>
    <lineage>
        <taxon>Eukaryota</taxon>
        <taxon>Metazoa</taxon>
        <taxon>Ecdysozoa</taxon>
        <taxon>Nematoda</taxon>
        <taxon>Enoplea</taxon>
        <taxon>Dorylaimia</taxon>
        <taxon>Trichinellida</taxon>
        <taxon>Trichinellidae</taxon>
        <taxon>Trichinella</taxon>
    </lineage>
</organism>
<gene>
    <name evidence="10" type="primary">Scarb2</name>
    <name evidence="10" type="ORF">T12_7617</name>
</gene>
<dbReference type="Gene3D" id="2.40.150.20">
    <property type="entry name" value="Ribosomal protein L14"/>
    <property type="match status" value="1"/>
</dbReference>
<dbReference type="EMBL" id="JYDQ01000078">
    <property type="protein sequence ID" value="KRY16435.1"/>
    <property type="molecule type" value="Genomic_DNA"/>
</dbReference>
<dbReference type="PANTHER" id="PTHR21037">
    <property type="entry name" value="39S RIBOSOMAL PROTEIN L14, MITOCHONDRIAL"/>
    <property type="match status" value="1"/>
</dbReference>
<keyword evidence="3" id="KW-0809">Transit peptide</keyword>
<evidence type="ECO:0000256" key="5">
    <source>
        <dbReference type="ARBA" id="ARBA00023128"/>
    </source>
</evidence>
<evidence type="ECO:0000256" key="3">
    <source>
        <dbReference type="ARBA" id="ARBA00022946"/>
    </source>
</evidence>
<keyword evidence="9" id="KW-0472">Membrane</keyword>
<evidence type="ECO:0000313" key="10">
    <source>
        <dbReference type="EMBL" id="KRY16435.1"/>
    </source>
</evidence>
<dbReference type="InterPro" id="IPR036853">
    <property type="entry name" value="Ribosomal_uL14_sf"/>
</dbReference>
<keyword evidence="4 10" id="KW-0689">Ribosomal protein</keyword>
<keyword evidence="9" id="KW-0812">Transmembrane</keyword>
<dbReference type="GO" id="GO:0005739">
    <property type="term" value="C:mitochondrion"/>
    <property type="evidence" value="ECO:0007669"/>
    <property type="project" value="UniProtKB-SubCell"/>
</dbReference>
<feature type="transmembrane region" description="Helical" evidence="9">
    <location>
        <begin position="564"/>
        <end position="584"/>
    </location>
</feature>
<proteinExistence type="inferred from homology"/>
<feature type="non-terminal residue" evidence="10">
    <location>
        <position position="1"/>
    </location>
</feature>
<dbReference type="PANTHER" id="PTHR21037:SF3">
    <property type="entry name" value="LARGE RIBOSOMAL SUBUNIT PROTEIN UL14M"/>
    <property type="match status" value="1"/>
</dbReference>
<dbReference type="HAMAP" id="MF_01367">
    <property type="entry name" value="Ribosomal_uL14"/>
    <property type="match status" value="1"/>
</dbReference>
<dbReference type="CDD" id="cd00337">
    <property type="entry name" value="Ribosomal_uL14"/>
    <property type="match status" value="1"/>
</dbReference>
<dbReference type="GO" id="GO:0003735">
    <property type="term" value="F:structural constituent of ribosome"/>
    <property type="evidence" value="ECO:0007669"/>
    <property type="project" value="InterPro"/>
</dbReference>
<keyword evidence="9" id="KW-1133">Transmembrane helix</keyword>
<evidence type="ECO:0000256" key="6">
    <source>
        <dbReference type="ARBA" id="ARBA00023274"/>
    </source>
</evidence>
<accession>A0A0V0ZWI0</accession>
<dbReference type="GO" id="GO:0005840">
    <property type="term" value="C:ribosome"/>
    <property type="evidence" value="ECO:0007669"/>
    <property type="project" value="UniProtKB-KW"/>
</dbReference>